<feature type="transmembrane region" description="Helical" evidence="2">
    <location>
        <begin position="7"/>
        <end position="28"/>
    </location>
</feature>
<organism evidence="3 4">
    <name type="scientific">Lentibacillus kimchii</name>
    <dbReference type="NCBI Taxonomy" id="1542911"/>
    <lineage>
        <taxon>Bacteria</taxon>
        <taxon>Bacillati</taxon>
        <taxon>Bacillota</taxon>
        <taxon>Bacilli</taxon>
        <taxon>Bacillales</taxon>
        <taxon>Bacillaceae</taxon>
        <taxon>Lentibacillus</taxon>
    </lineage>
</organism>
<evidence type="ECO:0000256" key="1">
    <source>
        <dbReference type="SAM" id="MobiDB-lite"/>
    </source>
</evidence>
<keyword evidence="2" id="KW-0472">Membrane</keyword>
<keyword evidence="2" id="KW-0812">Transmembrane</keyword>
<keyword evidence="4" id="KW-1185">Reference proteome</keyword>
<evidence type="ECO:0000313" key="4">
    <source>
        <dbReference type="Proteomes" id="UP001596620"/>
    </source>
</evidence>
<feature type="region of interest" description="Disordered" evidence="1">
    <location>
        <begin position="70"/>
        <end position="89"/>
    </location>
</feature>
<evidence type="ECO:0000313" key="3">
    <source>
        <dbReference type="EMBL" id="MFC7748309.1"/>
    </source>
</evidence>
<dbReference type="EMBL" id="JBHTGR010000057">
    <property type="protein sequence ID" value="MFC7748309.1"/>
    <property type="molecule type" value="Genomic_DNA"/>
</dbReference>
<comment type="caution">
    <text evidence="3">The sequence shown here is derived from an EMBL/GenBank/DDBJ whole genome shotgun (WGS) entry which is preliminary data.</text>
</comment>
<name>A0ABW2UWN2_9BACI</name>
<protein>
    <submittedName>
        <fullName evidence="3">Uncharacterized protein</fullName>
    </submittedName>
</protein>
<feature type="compositionally biased region" description="Basic and acidic residues" evidence="1">
    <location>
        <begin position="78"/>
        <end position="89"/>
    </location>
</feature>
<keyword evidence="2" id="KW-1133">Transmembrane helix</keyword>
<dbReference type="RefSeq" id="WP_382361633.1">
    <property type="nucleotide sequence ID" value="NZ_JBHTGR010000057.1"/>
</dbReference>
<evidence type="ECO:0000256" key="2">
    <source>
        <dbReference type="SAM" id="Phobius"/>
    </source>
</evidence>
<dbReference type="Proteomes" id="UP001596620">
    <property type="component" value="Unassembled WGS sequence"/>
</dbReference>
<reference evidence="4" key="1">
    <citation type="journal article" date="2019" name="Int. J. Syst. Evol. Microbiol.">
        <title>The Global Catalogue of Microorganisms (GCM) 10K type strain sequencing project: providing services to taxonomists for standard genome sequencing and annotation.</title>
        <authorList>
            <consortium name="The Broad Institute Genomics Platform"/>
            <consortium name="The Broad Institute Genome Sequencing Center for Infectious Disease"/>
            <person name="Wu L."/>
            <person name="Ma J."/>
        </authorList>
    </citation>
    <scope>NUCLEOTIDE SEQUENCE [LARGE SCALE GENOMIC DNA]</scope>
    <source>
        <strain evidence="4">JCM 30234</strain>
    </source>
</reference>
<proteinExistence type="predicted"/>
<gene>
    <name evidence="3" type="ORF">ACFQU8_14045</name>
</gene>
<accession>A0ABW2UWN2</accession>
<sequence length="143" mass="16476">MFKKYRRIIFVSFTALTLAIMLTLIFFGDPIADTINKKETEEHKAEMADMEVDSQLRGNVMSMANAVKDEVQNDMTEQDTRKNDKSINEKRIDNFDYDKNKEMAENDREEKLVTNAYLLKSSYSSGDATVDDVKEIHDIAYGD</sequence>